<comment type="caution">
    <text evidence="1">The sequence shown here is derived from an EMBL/GenBank/DDBJ whole genome shotgun (WGS) entry which is preliminary data.</text>
</comment>
<keyword evidence="2" id="KW-1185">Reference proteome</keyword>
<proteinExistence type="predicted"/>
<dbReference type="EMBL" id="VTPC01000592">
    <property type="protein sequence ID" value="KAF2905160.1"/>
    <property type="molecule type" value="Genomic_DNA"/>
</dbReference>
<reference evidence="1" key="1">
    <citation type="submission" date="2019-08" db="EMBL/GenBank/DDBJ databases">
        <title>The genome of the North American firefly Photinus pyralis.</title>
        <authorList>
            <consortium name="Photinus pyralis genome working group"/>
            <person name="Fallon T.R."/>
            <person name="Sander Lower S.E."/>
            <person name="Weng J.-K."/>
        </authorList>
    </citation>
    <scope>NUCLEOTIDE SEQUENCE</scope>
    <source>
        <strain evidence="1">TRF0915ILg1</strain>
        <tissue evidence="1">Whole body</tissue>
    </source>
</reference>
<organism evidence="1 2">
    <name type="scientific">Ignelater luminosus</name>
    <name type="common">Cucubano</name>
    <name type="synonym">Pyrophorus luminosus</name>
    <dbReference type="NCBI Taxonomy" id="2038154"/>
    <lineage>
        <taxon>Eukaryota</taxon>
        <taxon>Metazoa</taxon>
        <taxon>Ecdysozoa</taxon>
        <taxon>Arthropoda</taxon>
        <taxon>Hexapoda</taxon>
        <taxon>Insecta</taxon>
        <taxon>Pterygota</taxon>
        <taxon>Neoptera</taxon>
        <taxon>Endopterygota</taxon>
        <taxon>Coleoptera</taxon>
        <taxon>Polyphaga</taxon>
        <taxon>Elateriformia</taxon>
        <taxon>Elateroidea</taxon>
        <taxon>Elateridae</taxon>
        <taxon>Agrypninae</taxon>
        <taxon>Pyrophorini</taxon>
        <taxon>Ignelater</taxon>
    </lineage>
</organism>
<name>A0A8K0GHU9_IGNLU</name>
<evidence type="ECO:0000313" key="1">
    <source>
        <dbReference type="EMBL" id="KAF2905160.1"/>
    </source>
</evidence>
<sequence>MKTTVSKLDGEIRKSPFWCEISKEDNMGVKLSPMCVTRPEERKVLNVPAGRSRCELARVMGRRLWRKG</sequence>
<protein>
    <submittedName>
        <fullName evidence="1">Uncharacterized protein</fullName>
    </submittedName>
</protein>
<gene>
    <name evidence="1" type="ORF">ILUMI_01015</name>
</gene>
<dbReference type="AlphaFoldDB" id="A0A8K0GHU9"/>
<evidence type="ECO:0000313" key="2">
    <source>
        <dbReference type="Proteomes" id="UP000801492"/>
    </source>
</evidence>
<accession>A0A8K0GHU9</accession>
<dbReference type="Proteomes" id="UP000801492">
    <property type="component" value="Unassembled WGS sequence"/>
</dbReference>
<feature type="non-terminal residue" evidence="1">
    <location>
        <position position="68"/>
    </location>
</feature>